<proteinExistence type="predicted"/>
<dbReference type="PANTHER" id="PTHR45737:SF6">
    <property type="entry name" value="VON WILLEBRAND FACTOR A DOMAIN-CONTAINING PROTEIN 5A"/>
    <property type="match status" value="1"/>
</dbReference>
<evidence type="ECO:0000259" key="1">
    <source>
        <dbReference type="PROSITE" id="PS51468"/>
    </source>
</evidence>
<protein>
    <recommendedName>
        <fullName evidence="1">VIT domain-containing protein</fullName>
    </recommendedName>
</protein>
<organism evidence="2 3">
    <name type="scientific">Tegillarca granosa</name>
    <name type="common">Malaysian cockle</name>
    <name type="synonym">Anadara granosa</name>
    <dbReference type="NCBI Taxonomy" id="220873"/>
    <lineage>
        <taxon>Eukaryota</taxon>
        <taxon>Metazoa</taxon>
        <taxon>Spiralia</taxon>
        <taxon>Lophotrochozoa</taxon>
        <taxon>Mollusca</taxon>
        <taxon>Bivalvia</taxon>
        <taxon>Autobranchia</taxon>
        <taxon>Pteriomorphia</taxon>
        <taxon>Arcoida</taxon>
        <taxon>Arcoidea</taxon>
        <taxon>Arcidae</taxon>
        <taxon>Tegillarca</taxon>
    </lineage>
</organism>
<evidence type="ECO:0000313" key="2">
    <source>
        <dbReference type="EMBL" id="KAJ8321465.1"/>
    </source>
</evidence>
<dbReference type="SUPFAM" id="SSF53300">
    <property type="entry name" value="vWA-like"/>
    <property type="match status" value="1"/>
</dbReference>
<dbReference type="PROSITE" id="PS51468">
    <property type="entry name" value="VIT"/>
    <property type="match status" value="1"/>
</dbReference>
<keyword evidence="3" id="KW-1185">Reference proteome</keyword>
<comment type="caution">
    <text evidence="2">The sequence shown here is derived from an EMBL/GenBank/DDBJ whole genome shotgun (WGS) entry which is preliminary data.</text>
</comment>
<dbReference type="InterPro" id="IPR013694">
    <property type="entry name" value="VIT"/>
</dbReference>
<dbReference type="SMART" id="SM00609">
    <property type="entry name" value="VIT"/>
    <property type="match status" value="1"/>
</dbReference>
<dbReference type="EMBL" id="JARBDR010000068">
    <property type="protein sequence ID" value="KAJ8321465.1"/>
    <property type="molecule type" value="Genomic_DNA"/>
</dbReference>
<reference evidence="2 3" key="1">
    <citation type="submission" date="2022-12" db="EMBL/GenBank/DDBJ databases">
        <title>Chromosome-level genome of Tegillarca granosa.</title>
        <authorList>
            <person name="Kim J."/>
        </authorList>
    </citation>
    <scope>NUCLEOTIDE SEQUENCE [LARGE SCALE GENOMIC DNA]</scope>
    <source>
        <strain evidence="2">Teg-2019</strain>
        <tissue evidence="2">Adductor muscle</tissue>
    </source>
</reference>
<dbReference type="InterPro" id="IPR036465">
    <property type="entry name" value="vWFA_dom_sf"/>
</dbReference>
<dbReference type="PANTHER" id="PTHR45737">
    <property type="entry name" value="VON WILLEBRAND FACTOR A DOMAIN-CONTAINING PROTEIN 5A"/>
    <property type="match status" value="1"/>
</dbReference>
<name>A0ABQ9G0I0_TEGGR</name>
<dbReference type="Pfam" id="PF08487">
    <property type="entry name" value="VIT"/>
    <property type="match status" value="1"/>
</dbReference>
<dbReference type="InterPro" id="IPR002035">
    <property type="entry name" value="VWF_A"/>
</dbReference>
<accession>A0ABQ9G0I0</accession>
<gene>
    <name evidence="2" type="ORF">KUTeg_000984</name>
</gene>
<sequence>MKCGLYCLKTGISVPLKKIDVTATIGGIVGHVEAASLYENETQEAIEAIFTFPLDDSSAVYKFQAEIDGRTIIAECQEKQQAKETYHDAVQSGHTAFLLEEHDQVGDVFKCRLGNLPPGGKAILTMAYVSELPHEVDGRIRFILPNVLNPRYGTETQNQPLTVFVNTGHYEMSFMADIQSQSKIQNVVSDSHSIDVAYSNENRSAQVTLARTFTPSNDLSLYINYENIYQPMAITEKGTLSGKFYSSHSDVHTQAGSCGSSVGISCEYNQENLRKALELQQSMQADMGGTEILRPLHEIYSKPVVPGHRRQIILITDGGVWNTNDIIQLIGSHAENTRVFSVGIGEGASTALVKGIARAGKGKYEMVKGSERLQQKVEITGTVKIEGQIENTSFQHCLEFDVVGNPSASESPAPIHRLAAKSQIKELEDKELIEEFTSNSCLNIKYYILYKPSITKAFFGCRSSPGKLHSAHGMPCSASMGGGPVFGSAPNPNGMSAISGGNLFGSAQPNNMYFSPQASYGGFGSVLNANIGQVPMKSSFGLFGSKPNTVGQQEFSSLTGFGLSAPAVSGFRFGSEPQLQRNSSFGGSTSQQAGSGTTNVQTGMMGLIFLQTFVGSWELTNEFATVISIPLDVLRSYSNTQSSDVWATCLALAWLEKYYSTQKQEWMMIGQKANTWLKQQTLIGVDLNSVMTAAQTCINQNCSTV</sequence>
<dbReference type="Gene3D" id="3.40.50.410">
    <property type="entry name" value="von Willebrand factor, type A domain"/>
    <property type="match status" value="1"/>
</dbReference>
<dbReference type="Proteomes" id="UP001217089">
    <property type="component" value="Unassembled WGS sequence"/>
</dbReference>
<evidence type="ECO:0000313" key="3">
    <source>
        <dbReference type="Proteomes" id="UP001217089"/>
    </source>
</evidence>
<dbReference type="Pfam" id="PF13768">
    <property type="entry name" value="VWA_3"/>
    <property type="match status" value="1"/>
</dbReference>
<feature type="domain" description="VIT" evidence="1">
    <location>
        <begin position="1"/>
        <end position="130"/>
    </location>
</feature>